<dbReference type="GO" id="GO:0052642">
    <property type="term" value="F:lysophosphatidic acid phosphatase activity"/>
    <property type="evidence" value="ECO:0000318"/>
    <property type="project" value="GO_Central"/>
</dbReference>
<dbReference type="GO" id="GO:0005739">
    <property type="term" value="C:mitochondrion"/>
    <property type="evidence" value="ECO:0000318"/>
    <property type="project" value="GO_Central"/>
</dbReference>
<name>W5MJ34_LEPOC</name>
<dbReference type="GO" id="GO:2001311">
    <property type="term" value="P:lysobisphosphatidic acid metabolic process"/>
    <property type="evidence" value="ECO:0000318"/>
    <property type="project" value="GO_Central"/>
</dbReference>
<dbReference type="SUPFAM" id="SSF53254">
    <property type="entry name" value="Phosphoglycerate mutase-like"/>
    <property type="match status" value="1"/>
</dbReference>
<dbReference type="InterPro" id="IPR033379">
    <property type="entry name" value="Acid_Pase_AS"/>
</dbReference>
<dbReference type="Proteomes" id="UP000018468">
    <property type="component" value="Linkage group LG17"/>
</dbReference>
<dbReference type="GeneTree" id="ENSGT00940000158408"/>
<dbReference type="AlphaFoldDB" id="W5MJ34"/>
<dbReference type="Ensembl" id="ENSLOCT00000008403.1">
    <property type="protein sequence ID" value="ENSLOCP00000008393.1"/>
    <property type="gene ID" value="ENSLOCG00000006932.1"/>
</dbReference>
<dbReference type="EMBL" id="AHAT01020333">
    <property type="status" value="NOT_ANNOTATED_CDS"/>
    <property type="molecule type" value="Genomic_DNA"/>
</dbReference>
<dbReference type="FunCoup" id="W5MJ34">
    <property type="interactions" value="59"/>
</dbReference>
<dbReference type="STRING" id="7918.ENSLOCP00000008393"/>
<dbReference type="EMBL" id="AHAT01020334">
    <property type="status" value="NOT_ANNOTATED_CDS"/>
    <property type="molecule type" value="Genomic_DNA"/>
</dbReference>
<dbReference type="Bgee" id="ENSLOCG00000006932">
    <property type="expression patterns" value="Expressed in heart and 13 other cell types or tissues"/>
</dbReference>
<dbReference type="HOGENOM" id="CLU_030431_5_0_1"/>
<reference evidence="3" key="1">
    <citation type="submission" date="2011-12" db="EMBL/GenBank/DDBJ databases">
        <title>The Draft Genome of Lepisosteus oculatus.</title>
        <authorList>
            <consortium name="The Broad Institute Genome Assembly &amp; Analysis Group"/>
            <consortium name="Computational R&amp;D Group"/>
            <consortium name="and Sequencing Platform"/>
            <person name="Di Palma F."/>
            <person name="Alfoldi J."/>
            <person name="Johnson J."/>
            <person name="Berlin A."/>
            <person name="Gnerre S."/>
            <person name="Jaffe D."/>
            <person name="MacCallum I."/>
            <person name="Young S."/>
            <person name="Walker B.J."/>
            <person name="Lander E.S."/>
            <person name="Lindblad-Toh K."/>
        </authorList>
    </citation>
    <scope>NUCLEOTIDE SEQUENCE [LARGE SCALE GENOMIC DNA]</scope>
</reference>
<dbReference type="EMBL" id="AHAT01020335">
    <property type="status" value="NOT_ANNOTATED_CDS"/>
    <property type="molecule type" value="Genomic_DNA"/>
</dbReference>
<dbReference type="InterPro" id="IPR029033">
    <property type="entry name" value="His_PPase_superfam"/>
</dbReference>
<proteinExistence type="inferred from homology"/>
<dbReference type="InterPro" id="IPR050645">
    <property type="entry name" value="Histidine_acid_phosphatase"/>
</dbReference>
<dbReference type="Gene3D" id="3.40.50.1240">
    <property type="entry name" value="Phosphoglycerate mutase-like"/>
    <property type="match status" value="1"/>
</dbReference>
<protein>
    <submittedName>
        <fullName evidence="2">Acid phosphatase 6, lysophosphatidic</fullName>
    </submittedName>
</protein>
<reference evidence="2" key="3">
    <citation type="submission" date="2025-09" db="UniProtKB">
        <authorList>
            <consortium name="Ensembl"/>
        </authorList>
    </citation>
    <scope>IDENTIFICATION</scope>
</reference>
<evidence type="ECO:0000256" key="1">
    <source>
        <dbReference type="ARBA" id="ARBA00005375"/>
    </source>
</evidence>
<dbReference type="InterPro" id="IPR000560">
    <property type="entry name" value="His_Pase_clade-2"/>
</dbReference>
<comment type="similarity">
    <text evidence="1">Belongs to the histidine acid phosphatase family.</text>
</comment>
<dbReference type="OMA" id="SWPPFTS"/>
<accession>W5MJ34</accession>
<evidence type="ECO:0000313" key="3">
    <source>
        <dbReference type="Proteomes" id="UP000018468"/>
    </source>
</evidence>
<sequence length="493" mass="54872">MISSKQLDSPYRSISIANLTKHSLASPLEIRLQCGEAAVTICFHTTHNPQNTKSGLQWRRIVSGFIFPCLSGTMNVWARVGIAGAVTGAALYWHQSRATPAAAAPKTRDPDQYELKLVQALFRHGARTPLKSIPGVPEAEWLPGLLAVPPHTRFDCRVCDLSGGPTPPSPVEDSYRARTLAGGVFPGQLTTLGMQQLYDLGKRMRETYIEKLHFLSPAFTPAEVYVRSTNIIRTIESARCLLAGLFQQKQKGPANIFTSEAEVEILYPNIHGCKLLYLLGKSRWEESFLLPEIADDLKKVQSALGIAGHKGVDFVLIRDDMVARETHGLPGPAELQSWKDTVEQRAVEMINFAYQGSGREVLQVSVGPLLHTLVNNIEEKLQGEASSGESRKMYLYSVHDTTLMPCLIALGIFDWKWPPYGADITVELYEHRTTKEDFVKVSYIGQAQLIRGCSDIYCPLKEFKKALSSYTLELVGYRALCNKTEIIFVRNPH</sequence>
<dbReference type="CDD" id="cd07061">
    <property type="entry name" value="HP_HAP_like"/>
    <property type="match status" value="1"/>
</dbReference>
<reference evidence="2" key="2">
    <citation type="submission" date="2025-08" db="UniProtKB">
        <authorList>
            <consortium name="Ensembl"/>
        </authorList>
    </citation>
    <scope>IDENTIFICATION</scope>
</reference>
<dbReference type="PANTHER" id="PTHR11567">
    <property type="entry name" value="ACID PHOSPHATASE-RELATED"/>
    <property type="match status" value="1"/>
</dbReference>
<dbReference type="Pfam" id="PF00328">
    <property type="entry name" value="His_Phos_2"/>
    <property type="match status" value="2"/>
</dbReference>
<dbReference type="PROSITE" id="PS00616">
    <property type="entry name" value="HIS_ACID_PHOSPHAT_1"/>
    <property type="match status" value="1"/>
</dbReference>
<dbReference type="eggNOG" id="KOG3720">
    <property type="taxonomic scope" value="Eukaryota"/>
</dbReference>
<evidence type="ECO:0000313" key="2">
    <source>
        <dbReference type="Ensembl" id="ENSLOCP00000008393.1"/>
    </source>
</evidence>
<dbReference type="PANTHER" id="PTHR11567:SF202">
    <property type="entry name" value="LYSOPHOSPHATIDIC ACID PHOSPHATASE TYPE 6"/>
    <property type="match status" value="1"/>
</dbReference>
<keyword evidence="3" id="KW-1185">Reference proteome</keyword>
<dbReference type="InParanoid" id="W5MJ34"/>
<organism evidence="2 3">
    <name type="scientific">Lepisosteus oculatus</name>
    <name type="common">Spotted gar</name>
    <dbReference type="NCBI Taxonomy" id="7918"/>
    <lineage>
        <taxon>Eukaryota</taxon>
        <taxon>Metazoa</taxon>
        <taxon>Chordata</taxon>
        <taxon>Craniata</taxon>
        <taxon>Vertebrata</taxon>
        <taxon>Euteleostomi</taxon>
        <taxon>Actinopterygii</taxon>
        <taxon>Neopterygii</taxon>
        <taxon>Holostei</taxon>
        <taxon>Semionotiformes</taxon>
        <taxon>Lepisosteidae</taxon>
        <taxon>Lepisosteus</taxon>
    </lineage>
</organism>